<protein>
    <submittedName>
        <fullName evidence="2">Uncharacterized protein</fullName>
    </submittedName>
</protein>
<accession>A0AAD5P7B7</accession>
<keyword evidence="1" id="KW-1133">Transmembrane helix</keyword>
<name>A0AAD5P7B7_9FUNG</name>
<evidence type="ECO:0000313" key="3">
    <source>
        <dbReference type="Proteomes" id="UP001209540"/>
    </source>
</evidence>
<dbReference type="EMBL" id="JAIXMP010000055">
    <property type="protein sequence ID" value="KAI9244961.1"/>
    <property type="molecule type" value="Genomic_DNA"/>
</dbReference>
<keyword evidence="3" id="KW-1185">Reference proteome</keyword>
<evidence type="ECO:0000256" key="1">
    <source>
        <dbReference type="SAM" id="Phobius"/>
    </source>
</evidence>
<keyword evidence="1" id="KW-0812">Transmembrane</keyword>
<reference evidence="2" key="1">
    <citation type="journal article" date="2022" name="IScience">
        <title>Evolution of zygomycete secretomes and the origins of terrestrial fungal ecologies.</title>
        <authorList>
            <person name="Chang Y."/>
            <person name="Wang Y."/>
            <person name="Mondo S."/>
            <person name="Ahrendt S."/>
            <person name="Andreopoulos W."/>
            <person name="Barry K."/>
            <person name="Beard J."/>
            <person name="Benny G.L."/>
            <person name="Blankenship S."/>
            <person name="Bonito G."/>
            <person name="Cuomo C."/>
            <person name="Desiro A."/>
            <person name="Gervers K.A."/>
            <person name="Hundley H."/>
            <person name="Kuo A."/>
            <person name="LaButti K."/>
            <person name="Lang B.F."/>
            <person name="Lipzen A."/>
            <person name="O'Donnell K."/>
            <person name="Pangilinan J."/>
            <person name="Reynolds N."/>
            <person name="Sandor L."/>
            <person name="Smith M.E."/>
            <person name="Tsang A."/>
            <person name="Grigoriev I.V."/>
            <person name="Stajich J.E."/>
            <person name="Spatafora J.W."/>
        </authorList>
    </citation>
    <scope>NUCLEOTIDE SEQUENCE</scope>
    <source>
        <strain evidence="2">RSA 2281</strain>
    </source>
</reference>
<comment type="caution">
    <text evidence="2">The sequence shown here is derived from an EMBL/GenBank/DDBJ whole genome shotgun (WGS) entry which is preliminary data.</text>
</comment>
<organism evidence="2 3">
    <name type="scientific">Phascolomyces articulosus</name>
    <dbReference type="NCBI Taxonomy" id="60185"/>
    <lineage>
        <taxon>Eukaryota</taxon>
        <taxon>Fungi</taxon>
        <taxon>Fungi incertae sedis</taxon>
        <taxon>Mucoromycota</taxon>
        <taxon>Mucoromycotina</taxon>
        <taxon>Mucoromycetes</taxon>
        <taxon>Mucorales</taxon>
        <taxon>Lichtheimiaceae</taxon>
        <taxon>Phascolomyces</taxon>
    </lineage>
</organism>
<sequence length="136" mass="16478">MTSYINLPKKEVLVPLASTRRRKNRNDECAILVFIFSLHPFELKILFFLPAMRDWRIHHRQNQSVRLLCVHSFNETMSASQRARRRYTVISFTRYVDHQFPNLHTFMYAPGFIKTHREIDIITLIFQHRQNFFLQL</sequence>
<reference evidence="2" key="2">
    <citation type="submission" date="2023-02" db="EMBL/GenBank/DDBJ databases">
        <authorList>
            <consortium name="DOE Joint Genome Institute"/>
            <person name="Mondo S.J."/>
            <person name="Chang Y."/>
            <person name="Wang Y."/>
            <person name="Ahrendt S."/>
            <person name="Andreopoulos W."/>
            <person name="Barry K."/>
            <person name="Beard J."/>
            <person name="Benny G.L."/>
            <person name="Blankenship S."/>
            <person name="Bonito G."/>
            <person name="Cuomo C."/>
            <person name="Desiro A."/>
            <person name="Gervers K.A."/>
            <person name="Hundley H."/>
            <person name="Kuo A."/>
            <person name="LaButti K."/>
            <person name="Lang B.F."/>
            <person name="Lipzen A."/>
            <person name="O'Donnell K."/>
            <person name="Pangilinan J."/>
            <person name="Reynolds N."/>
            <person name="Sandor L."/>
            <person name="Smith M.W."/>
            <person name="Tsang A."/>
            <person name="Grigoriev I.V."/>
            <person name="Stajich J.E."/>
            <person name="Spatafora J.W."/>
        </authorList>
    </citation>
    <scope>NUCLEOTIDE SEQUENCE</scope>
    <source>
        <strain evidence="2">RSA 2281</strain>
    </source>
</reference>
<proteinExistence type="predicted"/>
<evidence type="ECO:0000313" key="2">
    <source>
        <dbReference type="EMBL" id="KAI9244961.1"/>
    </source>
</evidence>
<dbReference type="Proteomes" id="UP001209540">
    <property type="component" value="Unassembled WGS sequence"/>
</dbReference>
<feature type="transmembrane region" description="Helical" evidence="1">
    <location>
        <begin position="29"/>
        <end position="52"/>
    </location>
</feature>
<keyword evidence="1" id="KW-0472">Membrane</keyword>
<gene>
    <name evidence="2" type="ORF">BDA99DRAFT_577022</name>
</gene>
<dbReference type="AlphaFoldDB" id="A0AAD5P7B7"/>